<proteinExistence type="predicted"/>
<accession>A0AAN7GTU5</accession>
<keyword evidence="5 10" id="KW-1133">Transmembrane helix</keyword>
<evidence type="ECO:0000256" key="2">
    <source>
        <dbReference type="ARBA" id="ARBA00022448"/>
    </source>
</evidence>
<evidence type="ECO:0000256" key="8">
    <source>
        <dbReference type="ARBA" id="ARBA00023136"/>
    </source>
</evidence>
<keyword evidence="8 10" id="KW-0472">Membrane</keyword>
<dbReference type="AlphaFoldDB" id="A0AAN7GTU5"/>
<feature type="compositionally biased region" description="Basic and acidic residues" evidence="9">
    <location>
        <begin position="468"/>
        <end position="487"/>
    </location>
</feature>
<name>A0AAN7GTU5_9MYRT</name>
<dbReference type="GO" id="GO:0006869">
    <property type="term" value="P:lipid transport"/>
    <property type="evidence" value="ECO:0007669"/>
    <property type="project" value="UniProtKB-KW"/>
</dbReference>
<evidence type="ECO:0000313" key="13">
    <source>
        <dbReference type="Proteomes" id="UP001345219"/>
    </source>
</evidence>
<feature type="compositionally biased region" description="Polar residues" evidence="9">
    <location>
        <begin position="488"/>
        <end position="497"/>
    </location>
</feature>
<evidence type="ECO:0000313" key="12">
    <source>
        <dbReference type="EMBL" id="KAK4743924.1"/>
    </source>
</evidence>
<evidence type="ECO:0000256" key="6">
    <source>
        <dbReference type="ARBA" id="ARBA00023055"/>
    </source>
</evidence>
<keyword evidence="2" id="KW-0813">Transport</keyword>
<dbReference type="Proteomes" id="UP001345219">
    <property type="component" value="Chromosome 9"/>
</dbReference>
<sequence>MPLLAVFVVGFVLGAIAVIGLEALGVLLVISKLTKRTQKVEESPVESKDVDHLQSLHFSFPKQGDIWVLESERVPKNWSEKISKEQERKKFIDVSPVRRHAMIKDHWLTLTESDGSYCNISLKGCVIEAVSATHLPSRKWAKRFPIKLQSKSIIYKGNKTLYIYLDTSWDKESWCNALRCASCDDHIQLSWFSKLQEDFKTYLNTLHEGYPSFMKPHIGFYPEQTDKENRMDGSSKVRLMWKKFARKVSKATTDNNKSTWTSFSGREDKRLNERCGAYQDSVSNTGSGRATPTLGLLHPRCTSLPYPGSQGQMSVVSDIDPDDRISVDEGTLCWNLLISRLFFDIKNSEMVRKFIQDKIQRTLSNMRRPSYVGEVICTNINLGNLPPHIHNIRVLPMDLSETWVFEVDIEYSGGVILDVETRIEVHELDIQKELAGRNSESSSVKDVSSFLMEEFEQLGDQLNLAAGKSDELDQKSEEDSKTDEIKISKNNGTSSAPNLKSKWKSIVNSVAKHVSQVPISLRIKVASLHGTLRLHIKPPPSDQLWFCFTSMPEIEFNLESSVGEHRITSARIAMFLINRFKASIRETMVMPNCENVWIPFMVAEKDDWVPRKAAPFIWLNQDLAPPSFESRNQSLKPAQFEQTQTVASGSSSDVVSNAAEIQQKSMLMQDLTTPLLVASDEDPEEYQVDSRDISMNGSPTRALTESPTRALTESPTRSTSMSSIGSNLTVEDDGKPKKMGRRERMLNIGKKMGEKLEEKRRHIEEKGRNIVEKMRAS</sequence>
<dbReference type="EMBL" id="JAXIOK010000022">
    <property type="protein sequence ID" value="KAK4743924.1"/>
    <property type="molecule type" value="Genomic_DNA"/>
</dbReference>
<evidence type="ECO:0000256" key="9">
    <source>
        <dbReference type="SAM" id="MobiDB-lite"/>
    </source>
</evidence>
<dbReference type="InterPro" id="IPR031468">
    <property type="entry name" value="SMP_LBD"/>
</dbReference>
<evidence type="ECO:0000256" key="10">
    <source>
        <dbReference type="SAM" id="Phobius"/>
    </source>
</evidence>
<reference evidence="12 13" key="1">
    <citation type="journal article" date="2023" name="Hortic Res">
        <title>Pangenome of water caltrop reveals structural variations and asymmetric subgenome divergence after allopolyploidization.</title>
        <authorList>
            <person name="Zhang X."/>
            <person name="Chen Y."/>
            <person name="Wang L."/>
            <person name="Yuan Y."/>
            <person name="Fang M."/>
            <person name="Shi L."/>
            <person name="Lu R."/>
            <person name="Comes H.P."/>
            <person name="Ma Y."/>
            <person name="Chen Y."/>
            <person name="Huang G."/>
            <person name="Zhou Y."/>
            <person name="Zheng Z."/>
            <person name="Qiu Y."/>
        </authorList>
    </citation>
    <scope>NUCLEOTIDE SEQUENCE [LARGE SCALE GENOMIC DNA]</scope>
    <source>
        <tissue evidence="12">Roots</tissue>
    </source>
</reference>
<dbReference type="GO" id="GO:0008289">
    <property type="term" value="F:lipid binding"/>
    <property type="evidence" value="ECO:0007669"/>
    <property type="project" value="UniProtKB-KW"/>
</dbReference>
<dbReference type="GO" id="GO:0005789">
    <property type="term" value="C:endoplasmic reticulum membrane"/>
    <property type="evidence" value="ECO:0007669"/>
    <property type="project" value="UniProtKB-SubCell"/>
</dbReference>
<feature type="domain" description="SMP-LTD" evidence="11">
    <location>
        <begin position="328"/>
        <end position="599"/>
    </location>
</feature>
<keyword evidence="6" id="KW-0445">Lipid transport</keyword>
<evidence type="ECO:0000256" key="5">
    <source>
        <dbReference type="ARBA" id="ARBA00022989"/>
    </source>
</evidence>
<dbReference type="PROSITE" id="PS51847">
    <property type="entry name" value="SMP"/>
    <property type="match status" value="1"/>
</dbReference>
<protein>
    <recommendedName>
        <fullName evidence="11">SMP-LTD domain-containing protein</fullName>
    </recommendedName>
</protein>
<feature type="compositionally biased region" description="Basic and acidic residues" evidence="9">
    <location>
        <begin position="751"/>
        <end position="777"/>
    </location>
</feature>
<dbReference type="PANTHER" id="PTHR13466">
    <property type="entry name" value="TEX2 PROTEIN-RELATED"/>
    <property type="match status" value="1"/>
</dbReference>
<feature type="compositionally biased region" description="Polar residues" evidence="9">
    <location>
        <begin position="693"/>
        <end position="729"/>
    </location>
</feature>
<keyword evidence="4" id="KW-0256">Endoplasmic reticulum</keyword>
<keyword evidence="13" id="KW-1185">Reference proteome</keyword>
<evidence type="ECO:0000256" key="4">
    <source>
        <dbReference type="ARBA" id="ARBA00022824"/>
    </source>
</evidence>
<evidence type="ECO:0000259" key="11">
    <source>
        <dbReference type="PROSITE" id="PS51847"/>
    </source>
</evidence>
<gene>
    <name evidence="12" type="ORF">SAY87_010236</name>
</gene>
<feature type="region of interest" description="Disordered" evidence="9">
    <location>
        <begin position="682"/>
        <end position="777"/>
    </location>
</feature>
<dbReference type="Pfam" id="PF23065">
    <property type="entry name" value="PH_SMPa"/>
    <property type="match status" value="1"/>
</dbReference>
<comment type="caution">
    <text evidence="12">The sequence shown here is derived from an EMBL/GenBank/DDBJ whole genome shotgun (WGS) entry which is preliminary data.</text>
</comment>
<organism evidence="12 13">
    <name type="scientific">Trapa incisa</name>
    <dbReference type="NCBI Taxonomy" id="236973"/>
    <lineage>
        <taxon>Eukaryota</taxon>
        <taxon>Viridiplantae</taxon>
        <taxon>Streptophyta</taxon>
        <taxon>Embryophyta</taxon>
        <taxon>Tracheophyta</taxon>
        <taxon>Spermatophyta</taxon>
        <taxon>Magnoliopsida</taxon>
        <taxon>eudicotyledons</taxon>
        <taxon>Gunneridae</taxon>
        <taxon>Pentapetalae</taxon>
        <taxon>rosids</taxon>
        <taxon>malvids</taxon>
        <taxon>Myrtales</taxon>
        <taxon>Lythraceae</taxon>
        <taxon>Trapa</taxon>
    </lineage>
</organism>
<feature type="transmembrane region" description="Helical" evidence="10">
    <location>
        <begin position="6"/>
        <end position="30"/>
    </location>
</feature>
<dbReference type="SUPFAM" id="SSF50729">
    <property type="entry name" value="PH domain-like"/>
    <property type="match status" value="1"/>
</dbReference>
<dbReference type="PANTHER" id="PTHR13466:SF0">
    <property type="entry name" value="SMP-LTD DOMAIN-CONTAINING PROTEIN"/>
    <property type="match status" value="1"/>
</dbReference>
<evidence type="ECO:0000256" key="1">
    <source>
        <dbReference type="ARBA" id="ARBA00004586"/>
    </source>
</evidence>
<feature type="region of interest" description="Disordered" evidence="9">
    <location>
        <begin position="466"/>
        <end position="497"/>
    </location>
</feature>
<keyword evidence="7" id="KW-0446">Lipid-binding</keyword>
<dbReference type="InterPro" id="IPR057080">
    <property type="entry name" value="PH_SMPa"/>
</dbReference>
<dbReference type="CDD" id="cd21675">
    <property type="entry name" value="SMP_TEX2"/>
    <property type="match status" value="1"/>
</dbReference>
<keyword evidence="3 10" id="KW-0812">Transmembrane</keyword>
<evidence type="ECO:0000256" key="3">
    <source>
        <dbReference type="ARBA" id="ARBA00022692"/>
    </source>
</evidence>
<comment type="subcellular location">
    <subcellularLocation>
        <location evidence="1">Endoplasmic reticulum membrane</location>
    </subcellularLocation>
</comment>
<evidence type="ECO:0000256" key="7">
    <source>
        <dbReference type="ARBA" id="ARBA00023121"/>
    </source>
</evidence>